<reference evidence="1 2" key="1">
    <citation type="journal article" date="2011" name="J. Bacteriol.">
        <title>Genome sequence of the plant-pathogenic bacterium Dickeya dadantii 3937.</title>
        <authorList>
            <person name="Glasner J.D."/>
            <person name="Yang C.H."/>
            <person name="Reverchon S."/>
            <person name="Hugouvieux-Cotte-Pattat N."/>
            <person name="Condemine G."/>
            <person name="Bohin J.P."/>
            <person name="Van Gijsegem F."/>
            <person name="Yang S."/>
            <person name="Franza T."/>
            <person name="Expert D."/>
            <person name="Plunkett G. III"/>
            <person name="San Francisco M.J."/>
            <person name="Charkowski A.O."/>
            <person name="Py B."/>
            <person name="Bell K."/>
            <person name="Rauscher L."/>
            <person name="Rodriguez-Palenzuela P."/>
            <person name="Toussaint A."/>
            <person name="Holeva M.C."/>
            <person name="He S.Y."/>
            <person name="Douet V."/>
            <person name="Boccara M."/>
            <person name="Blanco C."/>
            <person name="Toth I."/>
            <person name="Anderson B.D."/>
            <person name="Biehl B.S."/>
            <person name="Mau B."/>
            <person name="Flynn S.M."/>
            <person name="Barras F."/>
            <person name="Lindeberg M."/>
            <person name="Birch P.R."/>
            <person name="Tsuyumu S."/>
            <person name="Shi X."/>
            <person name="Hibbing M."/>
            <person name="Yap M.N."/>
            <person name="Carpentier M."/>
            <person name="Dassa E."/>
            <person name="Umehara M."/>
            <person name="Kim J.F."/>
            <person name="Rusch M."/>
            <person name="Soni P."/>
            <person name="Mayhew G.F."/>
            <person name="Fouts D.E."/>
            <person name="Gill S.R."/>
            <person name="Blattner F.R."/>
            <person name="Keen N.T."/>
            <person name="Perna N.T."/>
        </authorList>
    </citation>
    <scope>NUCLEOTIDE SEQUENCE [LARGE SCALE GENOMIC DNA]</scope>
    <source>
        <strain evidence="1 2">3937</strain>
    </source>
</reference>
<sequence>MLVTSNEFSARLPQLVFTPTSAPARLAIMADQSINIPCQTKCNQGGNNTTVYTPCRTGTDRDYNSRASTLY</sequence>
<protein>
    <submittedName>
        <fullName evidence="1">Uncharacterized protein</fullName>
    </submittedName>
</protein>
<accession>E0SJH1</accession>
<dbReference type="STRING" id="198628.Dda3937_04647"/>
<keyword evidence="2" id="KW-1185">Reference proteome</keyword>
<dbReference type="EMBL" id="CP002038">
    <property type="protein sequence ID" value="ADM99145.1"/>
    <property type="molecule type" value="Genomic_DNA"/>
</dbReference>
<evidence type="ECO:0000313" key="2">
    <source>
        <dbReference type="Proteomes" id="UP000006859"/>
    </source>
</evidence>
<dbReference type="AlphaFoldDB" id="E0SJH1"/>
<proteinExistence type="predicted"/>
<name>E0SJH1_DICD3</name>
<gene>
    <name evidence="1" type="ordered locus">Dda3937_04647</name>
</gene>
<evidence type="ECO:0000313" key="1">
    <source>
        <dbReference type="EMBL" id="ADM99145.1"/>
    </source>
</evidence>
<dbReference type="KEGG" id="ddd:Dda3937_04647"/>
<dbReference type="Proteomes" id="UP000006859">
    <property type="component" value="Chromosome"/>
</dbReference>
<dbReference type="HOGENOM" id="CLU_2733542_0_0_6"/>
<organism evidence="1 2">
    <name type="scientific">Dickeya dadantii (strain 3937)</name>
    <name type="common">Erwinia chrysanthemi (strain 3937)</name>
    <dbReference type="NCBI Taxonomy" id="198628"/>
    <lineage>
        <taxon>Bacteria</taxon>
        <taxon>Pseudomonadati</taxon>
        <taxon>Pseudomonadota</taxon>
        <taxon>Gammaproteobacteria</taxon>
        <taxon>Enterobacterales</taxon>
        <taxon>Pectobacteriaceae</taxon>
        <taxon>Dickeya</taxon>
    </lineage>
</organism>